<evidence type="ECO:0000313" key="2">
    <source>
        <dbReference type="Proteomes" id="UP001630127"/>
    </source>
</evidence>
<dbReference type="AlphaFoldDB" id="A0ABD3AQH6"/>
<keyword evidence="2" id="KW-1185">Reference proteome</keyword>
<dbReference type="PANTHER" id="PTHR47481">
    <property type="match status" value="1"/>
</dbReference>
<gene>
    <name evidence="1" type="ORF">ACH5RR_006983</name>
</gene>
<reference evidence="1 2" key="1">
    <citation type="submission" date="2024-11" db="EMBL/GenBank/DDBJ databases">
        <title>A near-complete genome assembly of Cinchona calisaya.</title>
        <authorList>
            <person name="Lian D.C."/>
            <person name="Zhao X.W."/>
            <person name="Wei L."/>
        </authorList>
    </citation>
    <scope>NUCLEOTIDE SEQUENCE [LARGE SCALE GENOMIC DNA]</scope>
    <source>
        <tissue evidence="1">Nenye</tissue>
    </source>
</reference>
<evidence type="ECO:0000313" key="1">
    <source>
        <dbReference type="EMBL" id="KAL3533462.1"/>
    </source>
</evidence>
<accession>A0ABD3AQH6</accession>
<dbReference type="PANTHER" id="PTHR47481:SF36">
    <property type="entry name" value="CCHC-TYPE DOMAIN-CONTAINING PROTEIN"/>
    <property type="match status" value="1"/>
</dbReference>
<comment type="caution">
    <text evidence="1">The sequence shown here is derived from an EMBL/GenBank/DDBJ whole genome shotgun (WGS) entry which is preliminary data.</text>
</comment>
<sequence length="126" mass="14836">MRTSIGKEFIDHVRDVSSRKELWEILERLFFQKNNSVLQLLENELSMLTRGGMSISEYFLRVKSFCAEILELDSDEKISEARLRRYLIRGLKKKYARYTSIQGWANQPSVEELENLLFNQEALASK</sequence>
<protein>
    <recommendedName>
        <fullName evidence="3">Retrotransposon gag domain-containing protein</fullName>
    </recommendedName>
</protein>
<evidence type="ECO:0008006" key="3">
    <source>
        <dbReference type="Google" id="ProtNLM"/>
    </source>
</evidence>
<dbReference type="EMBL" id="JBJUIK010000003">
    <property type="protein sequence ID" value="KAL3533462.1"/>
    <property type="molecule type" value="Genomic_DNA"/>
</dbReference>
<name>A0ABD3AQH6_9GENT</name>
<organism evidence="1 2">
    <name type="scientific">Cinchona calisaya</name>
    <dbReference type="NCBI Taxonomy" id="153742"/>
    <lineage>
        <taxon>Eukaryota</taxon>
        <taxon>Viridiplantae</taxon>
        <taxon>Streptophyta</taxon>
        <taxon>Embryophyta</taxon>
        <taxon>Tracheophyta</taxon>
        <taxon>Spermatophyta</taxon>
        <taxon>Magnoliopsida</taxon>
        <taxon>eudicotyledons</taxon>
        <taxon>Gunneridae</taxon>
        <taxon>Pentapetalae</taxon>
        <taxon>asterids</taxon>
        <taxon>lamiids</taxon>
        <taxon>Gentianales</taxon>
        <taxon>Rubiaceae</taxon>
        <taxon>Cinchonoideae</taxon>
        <taxon>Cinchoneae</taxon>
        <taxon>Cinchona</taxon>
    </lineage>
</organism>
<dbReference type="Pfam" id="PF14223">
    <property type="entry name" value="Retrotran_gag_2"/>
    <property type="match status" value="1"/>
</dbReference>
<dbReference type="Proteomes" id="UP001630127">
    <property type="component" value="Unassembled WGS sequence"/>
</dbReference>
<proteinExistence type="predicted"/>